<sequence length="250" mass="28371">MHLFIHIGDHKTGTTSIQAFLRRRAGELAASGIYIPIAGTNSANPGHHNLPFQLIGVKQLNQRDGGLDELLAELRHCRLPRGVISSEEFSHLVVLPEGLKVLESSLREEGHTLSWLMFLRRVDDYSESLYCEMVRSGIPPRHGYPGMALTFLLRGRYRYKFCDYGAFVRQWRSLSASPLHLYDYDLAVSREGLLACFLAAIGAPASLIEASNAPPVLNRRHEQITRHFRRVFRPLLMARFHRSNQRALNS</sequence>
<gene>
    <name evidence="1" type="ORF">VB739_11000</name>
</gene>
<evidence type="ECO:0000313" key="1">
    <source>
        <dbReference type="EMBL" id="MEA5443078.1"/>
    </source>
</evidence>
<dbReference type="Proteomes" id="UP001302329">
    <property type="component" value="Unassembled WGS sequence"/>
</dbReference>
<protein>
    <submittedName>
        <fullName evidence="1">Uncharacterized protein</fullName>
    </submittedName>
</protein>
<name>A0ABU5SX21_9CYAN</name>
<dbReference type="RefSeq" id="WP_323357096.1">
    <property type="nucleotide sequence ID" value="NZ_JAYGHY010000036.1"/>
</dbReference>
<accession>A0ABU5SX21</accession>
<evidence type="ECO:0000313" key="2">
    <source>
        <dbReference type="Proteomes" id="UP001302329"/>
    </source>
</evidence>
<keyword evidence="2" id="KW-1185">Reference proteome</keyword>
<proteinExistence type="predicted"/>
<comment type="caution">
    <text evidence="1">The sequence shown here is derived from an EMBL/GenBank/DDBJ whole genome shotgun (WGS) entry which is preliminary data.</text>
</comment>
<dbReference type="EMBL" id="JAYGHY010000036">
    <property type="protein sequence ID" value="MEA5443078.1"/>
    <property type="molecule type" value="Genomic_DNA"/>
</dbReference>
<organism evidence="1 2">
    <name type="scientific">Cyanobium gracile UHCC 0281</name>
    <dbReference type="NCBI Taxonomy" id="3110309"/>
    <lineage>
        <taxon>Bacteria</taxon>
        <taxon>Bacillati</taxon>
        <taxon>Cyanobacteriota</taxon>
        <taxon>Cyanophyceae</taxon>
        <taxon>Synechococcales</taxon>
        <taxon>Prochlorococcaceae</taxon>
        <taxon>Cyanobium</taxon>
    </lineage>
</organism>
<dbReference type="SUPFAM" id="SSF52540">
    <property type="entry name" value="P-loop containing nucleoside triphosphate hydrolases"/>
    <property type="match status" value="1"/>
</dbReference>
<dbReference type="InterPro" id="IPR027417">
    <property type="entry name" value="P-loop_NTPase"/>
</dbReference>
<reference evidence="1 2" key="1">
    <citation type="submission" date="2023-12" db="EMBL/GenBank/DDBJ databases">
        <title>Baltic Sea Cyanobacteria.</title>
        <authorList>
            <person name="Delbaje E."/>
            <person name="Fewer D.P."/>
            <person name="Shishido T.K."/>
        </authorList>
    </citation>
    <scope>NUCLEOTIDE SEQUENCE [LARGE SCALE GENOMIC DNA]</scope>
    <source>
        <strain evidence="1 2">UHCC 0281</strain>
    </source>
</reference>